<protein>
    <submittedName>
        <fullName evidence="3">Uncharacterized protein</fullName>
    </submittedName>
</protein>
<keyword evidence="2" id="KW-0812">Transmembrane</keyword>
<keyword evidence="3" id="KW-0614">Plasmid</keyword>
<feature type="transmembrane region" description="Helical" evidence="2">
    <location>
        <begin position="12"/>
        <end position="38"/>
    </location>
</feature>
<proteinExistence type="predicted"/>
<dbReference type="OrthoDB" id="373911at2157"/>
<keyword evidence="2" id="KW-0472">Membrane</keyword>
<evidence type="ECO:0000313" key="3">
    <source>
        <dbReference type="EMBL" id="ASK38252.1"/>
    </source>
</evidence>
<dbReference type="EMBL" id="KX906370">
    <property type="protein sequence ID" value="ASK38252.1"/>
    <property type="molecule type" value="Genomic_DNA"/>
</dbReference>
<evidence type="ECO:0000256" key="1">
    <source>
        <dbReference type="SAM" id="MobiDB-lite"/>
    </source>
</evidence>
<reference evidence="3" key="1">
    <citation type="submission" date="2016-09" db="EMBL/GenBank/DDBJ databases">
        <title>A plasmid goes viral.</title>
        <authorList>
            <person name="Erdmann S."/>
            <person name="Tschitschko B."/>
            <person name="Cavicchioli R."/>
        </authorList>
    </citation>
    <scope>NUCLEOTIDE SEQUENCE</scope>
    <source>
        <strain evidence="3">HLS1</strain>
        <plasmid evidence="3">pR1SE2</plasmid>
    </source>
</reference>
<organism evidence="3">
    <name type="scientific">Halorubrum lacusprofundi</name>
    <dbReference type="NCBI Taxonomy" id="2247"/>
    <lineage>
        <taxon>Archaea</taxon>
        <taxon>Methanobacteriati</taxon>
        <taxon>Methanobacteriota</taxon>
        <taxon>Stenosarchaea group</taxon>
        <taxon>Halobacteria</taxon>
        <taxon>Halobacteriales</taxon>
        <taxon>Haloferacaceae</taxon>
        <taxon>Halorubrum</taxon>
    </lineage>
</organism>
<keyword evidence="2" id="KW-1133">Transmembrane helix</keyword>
<feature type="compositionally biased region" description="Basic and acidic residues" evidence="1">
    <location>
        <begin position="66"/>
        <end position="80"/>
    </location>
</feature>
<accession>A0A220SX00</accession>
<dbReference type="RefSeq" id="WP_088901267.1">
    <property type="nucleotide sequence ID" value="NZ_JAJNEG010000028.1"/>
</dbReference>
<name>A0A220SX00_9EURY</name>
<dbReference type="AlphaFoldDB" id="A0A220SX00"/>
<feature type="region of interest" description="Disordered" evidence="1">
    <location>
        <begin position="55"/>
        <end position="80"/>
    </location>
</feature>
<evidence type="ECO:0000256" key="2">
    <source>
        <dbReference type="SAM" id="Phobius"/>
    </source>
</evidence>
<geneLocation type="plasmid" evidence="3">
    <name>pR1SE2</name>
</geneLocation>
<sequence length="80" mass="8677">MTGTADWLLWGIAALAILVSFANPGGFIIGAAIAIVLLGGRYGLPFVGDYLKSRQSGVGQAKAQRKLRDTMRRNDDERNR</sequence>